<organism evidence="1 2">
    <name type="scientific">Ficus carica</name>
    <name type="common">Common fig</name>
    <dbReference type="NCBI Taxonomy" id="3494"/>
    <lineage>
        <taxon>Eukaryota</taxon>
        <taxon>Viridiplantae</taxon>
        <taxon>Streptophyta</taxon>
        <taxon>Embryophyta</taxon>
        <taxon>Tracheophyta</taxon>
        <taxon>Spermatophyta</taxon>
        <taxon>Magnoliopsida</taxon>
        <taxon>eudicotyledons</taxon>
        <taxon>Gunneridae</taxon>
        <taxon>Pentapetalae</taxon>
        <taxon>rosids</taxon>
        <taxon>fabids</taxon>
        <taxon>Rosales</taxon>
        <taxon>Moraceae</taxon>
        <taxon>Ficeae</taxon>
        <taxon>Ficus</taxon>
    </lineage>
</organism>
<gene>
    <name evidence="1" type="ORF">TIFTF001_003705</name>
</gene>
<evidence type="ECO:0000313" key="2">
    <source>
        <dbReference type="Proteomes" id="UP001187192"/>
    </source>
</evidence>
<proteinExistence type="predicted"/>
<accession>A0AA87ZEN7</accession>
<dbReference type="Gramene" id="FCD_00006769-RA">
    <property type="protein sequence ID" value="FCD_00006769-RA:cds"/>
    <property type="gene ID" value="FCD_00006769"/>
</dbReference>
<name>A0AA87ZEN7_FICCA</name>
<comment type="caution">
    <text evidence="1">The sequence shown here is derived from an EMBL/GenBank/DDBJ whole genome shotgun (WGS) entry which is preliminary data.</text>
</comment>
<dbReference type="EMBL" id="BTGU01000003">
    <property type="protein sequence ID" value="GMN32492.1"/>
    <property type="molecule type" value="Genomic_DNA"/>
</dbReference>
<dbReference type="Proteomes" id="UP001187192">
    <property type="component" value="Unassembled WGS sequence"/>
</dbReference>
<evidence type="ECO:0000313" key="1">
    <source>
        <dbReference type="EMBL" id="GMN32492.1"/>
    </source>
</evidence>
<keyword evidence="2" id="KW-1185">Reference proteome</keyword>
<dbReference type="AlphaFoldDB" id="A0AA87ZEN7"/>
<protein>
    <submittedName>
        <fullName evidence="1">Uncharacterized protein</fullName>
    </submittedName>
</protein>
<sequence length="257" mass="29130">MAGETGLLVDGHPIESKTLFTADECMNVREDPNLSSSWLTFKISLSYRIRSDTSTAYHDVCIHNSREEFRYEFDRVLSSDEDEREAVVAEILSSLEIPILSVCRSSGNIGDGDHTLQWKELDESYCEDMDRLNDVVSRISDVAARVAGCAVAAERSLAAMMVIIEKRCVFPQQEFERLVSSFGVGYTIEDEDEDDSDLNLAVEQSLLESEELVLPADASAVKKLEKLRYEGRIDHHDHDQDQDHDDERTCVIYARKR</sequence>
<reference evidence="1" key="1">
    <citation type="submission" date="2023-07" db="EMBL/GenBank/DDBJ databases">
        <title>draft genome sequence of fig (Ficus carica).</title>
        <authorList>
            <person name="Takahashi T."/>
            <person name="Nishimura K."/>
        </authorList>
    </citation>
    <scope>NUCLEOTIDE SEQUENCE</scope>
</reference>